<protein>
    <recommendedName>
        <fullName evidence="11">P-type ATPase A domain-containing protein</fullName>
    </recommendedName>
</protein>
<feature type="transmembrane region" description="Helical" evidence="10">
    <location>
        <begin position="1284"/>
        <end position="1302"/>
    </location>
</feature>
<keyword evidence="7" id="KW-1278">Translocase</keyword>
<dbReference type="SUPFAM" id="SSF81653">
    <property type="entry name" value="Calcium ATPase, transduction domain A"/>
    <property type="match status" value="1"/>
</dbReference>
<dbReference type="InterPro" id="IPR023298">
    <property type="entry name" value="ATPase_P-typ_TM_dom_sf"/>
</dbReference>
<dbReference type="InterPro" id="IPR008250">
    <property type="entry name" value="ATPase_P-typ_transduc_dom_A_sf"/>
</dbReference>
<dbReference type="SUPFAM" id="SSF56784">
    <property type="entry name" value="HAD-like"/>
    <property type="match status" value="1"/>
</dbReference>
<name>A0AA38HM61_9CUCU</name>
<keyword evidence="5" id="KW-0067">ATP-binding</keyword>
<feature type="transmembrane region" description="Helical" evidence="10">
    <location>
        <begin position="133"/>
        <end position="152"/>
    </location>
</feature>
<dbReference type="InterPro" id="IPR018303">
    <property type="entry name" value="ATPase_P-typ_P_site"/>
</dbReference>
<dbReference type="Pfam" id="PF00122">
    <property type="entry name" value="E1-E2_ATPase"/>
    <property type="match status" value="1"/>
</dbReference>
<dbReference type="PRINTS" id="PR00119">
    <property type="entry name" value="CATATPASE"/>
</dbReference>
<feature type="transmembrane region" description="Helical" evidence="10">
    <location>
        <begin position="475"/>
        <end position="494"/>
    </location>
</feature>
<feature type="transmembrane region" description="Helical" evidence="10">
    <location>
        <begin position="506"/>
        <end position="522"/>
    </location>
</feature>
<dbReference type="InterPro" id="IPR044492">
    <property type="entry name" value="P_typ_ATPase_HD_dom"/>
</dbReference>
<evidence type="ECO:0000256" key="9">
    <source>
        <dbReference type="ARBA" id="ARBA00023136"/>
    </source>
</evidence>
<dbReference type="PANTHER" id="PTHR45630">
    <property type="entry name" value="CATION-TRANSPORTING ATPASE-RELATED"/>
    <property type="match status" value="1"/>
</dbReference>
<dbReference type="PROSITE" id="PS00154">
    <property type="entry name" value="ATPASE_E1_E2"/>
    <property type="match status" value="1"/>
</dbReference>
<dbReference type="Gene3D" id="2.70.150.10">
    <property type="entry name" value="Calcium-transporting ATPase, cytoplasmic transduction domain A"/>
    <property type="match status" value="1"/>
</dbReference>
<comment type="subcellular location">
    <subcellularLocation>
        <location evidence="1">Membrane</location>
        <topology evidence="1">Multi-pass membrane protein</topology>
    </subcellularLocation>
</comment>
<keyword evidence="4" id="KW-0547">Nucleotide-binding</keyword>
<feature type="transmembrane region" description="Helical" evidence="10">
    <location>
        <begin position="1245"/>
        <end position="1264"/>
    </location>
</feature>
<evidence type="ECO:0000313" key="12">
    <source>
        <dbReference type="EMBL" id="KAJ3639047.1"/>
    </source>
</evidence>
<dbReference type="PROSITE" id="PS01229">
    <property type="entry name" value="COF_2"/>
    <property type="match status" value="1"/>
</dbReference>
<keyword evidence="6" id="KW-0460">Magnesium</keyword>
<dbReference type="GO" id="GO:0019829">
    <property type="term" value="F:ATPase-coupled monoatomic cation transmembrane transporter activity"/>
    <property type="evidence" value="ECO:0007669"/>
    <property type="project" value="TreeGrafter"/>
</dbReference>
<feature type="transmembrane region" description="Helical" evidence="10">
    <location>
        <begin position="20"/>
        <end position="39"/>
    </location>
</feature>
<gene>
    <name evidence="12" type="ORF">Zmor_011736</name>
</gene>
<evidence type="ECO:0000256" key="7">
    <source>
        <dbReference type="ARBA" id="ARBA00022967"/>
    </source>
</evidence>
<dbReference type="GO" id="GO:0005524">
    <property type="term" value="F:ATP binding"/>
    <property type="evidence" value="ECO:0007669"/>
    <property type="project" value="UniProtKB-KW"/>
</dbReference>
<evidence type="ECO:0000256" key="10">
    <source>
        <dbReference type="SAM" id="Phobius"/>
    </source>
</evidence>
<keyword evidence="2 10" id="KW-0812">Transmembrane</keyword>
<evidence type="ECO:0000313" key="13">
    <source>
        <dbReference type="Proteomes" id="UP001168821"/>
    </source>
</evidence>
<sequence>MVTLPPFRPARLVSDVVRMGRLDVLIFILLLFYTLKWCYDTSGRQLTETLHKQRDVQLSEFEGTFGEGMVYDFNAHENVFDNVVGEESPNNISAIGNEGDYSWFFKPESSWFYQVEATFNKEEELPYFWQPDFWASFTLCVIISLVILWQLLQVSFYIYVRYWSVSFKAFITCKTVKSLGEAHLVKVIPRKHRGKPSLVELTDLNSKRPSFVFQKVRFEYTCETNSFEKVKCNLNTPISSFISSTGINNDDEVFLFVKEKRRRFGLNRFEIPMPTFLEMYIEQITSPFFVFQVFCVALWCLEEYWQYSLFNLVMILGFEASVVQSRRMNIQKIRGMGNKATACEAFRNKKWILLSTEDLVPGDLIHIQGGKEDEATIPCDCLLLEGSAVVNESTLTGESIPLLKEAIAPSERNLDAKSEDRIHVLFGGTQLLEARNEAGKVTCYVLRTGFASSQGKLVRRIEFSTEKVTGDSLEAALLLGFLLCFAVLSSGYVLHRGLSEGKRSRFDLLLHCILIITSVVPPDLPMQMALAVNTSLSALMYLSVFCTEPFRIPLAGSVSVCCFDKTGTLTSERLQVAGVVPSSLEAPKNFTTLIPAENAPKEFRLVVAACHSVFFSSGKLHGDPLEVAALLSISWGSDGRYALPLELFHNESKCMKGAPVEILHRHHFLSSLQRMSVIASYSEHRGNKRFYCFAKGSPERIYTLLKDSVKHKPIWYNEAYTALAKEGYRIIALAYRVAPFVLIFFLSYYSLSKELASKELQHCCKDRDLAERNLTFAEFLTFNCRNRSDTKEVLQELIECKNNVCMITGDSLYTAAHVASEVGIARADKSLILFLKKTEAELAWVDFEFESLRVRYSAAGRPCFSFYTCNCTLYILFLLEMKGLCERYSLCVDGDTLEEAWQVDPATSEYLQHISVFSRMKPAQKERVVACMKSAGLHVLMCGDGINDVGALKTADIGIALLNGFGNLNADSAKKRLPPTGKSARSTPLQLTVAQEAWLHDPLVSASTRKSRLTYLESLQQLRPTHLYPKKSIFLSRQVDYVLRTRTSSAGSAALNNNDEEACLVRLGDASIAAPFTSKMPSIRAVIDVIRQGRCTLLATLQMHQILALNCLISSYSLSVLYLDGVKYGDRQLTILGVLSTACFLGMSRGKPLPRLSPLRPPATVFHPSLFLSLAGQFVIHVCVLIYAARLAKDHLPADHAVPVDGKFIPNIINTLIFLVSCVQQVCVFAVNYKGRPFMQNVTENSLFVFALLFSFFGALILTSEAAPFLNEWMALVPLPTGGLRGRLMFALLFDVVATFSWDRLMVATFLPEVVKHMFLTSDDLKRLTKLVSGLRLEPTRGQVTFFFKYIRGSGLWPSCTFSSRPLIPQGKIRVDSLLIFTASFRLLVVVVFMDQQLLDKYQ</sequence>
<dbReference type="SFLD" id="SFLDS00003">
    <property type="entry name" value="Haloacid_Dehalogenase"/>
    <property type="match status" value="1"/>
</dbReference>
<evidence type="ECO:0000256" key="2">
    <source>
        <dbReference type="ARBA" id="ARBA00022692"/>
    </source>
</evidence>
<dbReference type="SUPFAM" id="SSF81660">
    <property type="entry name" value="Metal cation-transporting ATPase, ATP-binding domain N"/>
    <property type="match status" value="1"/>
</dbReference>
<keyword evidence="13" id="KW-1185">Reference proteome</keyword>
<dbReference type="InterPro" id="IPR023299">
    <property type="entry name" value="ATPase_P-typ_cyto_dom_N"/>
</dbReference>
<keyword evidence="8 10" id="KW-1133">Transmembrane helix</keyword>
<evidence type="ECO:0000256" key="6">
    <source>
        <dbReference type="ARBA" id="ARBA00022842"/>
    </source>
</evidence>
<evidence type="ECO:0000256" key="8">
    <source>
        <dbReference type="ARBA" id="ARBA00022989"/>
    </source>
</evidence>
<dbReference type="GO" id="GO:0016020">
    <property type="term" value="C:membrane"/>
    <property type="evidence" value="ECO:0007669"/>
    <property type="project" value="UniProtKB-SubCell"/>
</dbReference>
<dbReference type="Gene3D" id="3.40.50.1000">
    <property type="entry name" value="HAD superfamily/HAD-like"/>
    <property type="match status" value="1"/>
</dbReference>
<keyword evidence="9 10" id="KW-0472">Membrane</keyword>
<feature type="domain" description="P-type ATPase A" evidence="11">
    <location>
        <begin position="342"/>
        <end position="462"/>
    </location>
</feature>
<dbReference type="SUPFAM" id="SSF81665">
    <property type="entry name" value="Calcium ATPase, transmembrane domain M"/>
    <property type="match status" value="1"/>
</dbReference>
<feature type="transmembrane region" description="Helical" evidence="10">
    <location>
        <begin position="1106"/>
        <end position="1125"/>
    </location>
</feature>
<evidence type="ECO:0000259" key="11">
    <source>
        <dbReference type="Pfam" id="PF00122"/>
    </source>
</evidence>
<evidence type="ECO:0000256" key="4">
    <source>
        <dbReference type="ARBA" id="ARBA00022741"/>
    </source>
</evidence>
<dbReference type="GO" id="GO:0140358">
    <property type="term" value="F:P-type transmembrane transporter activity"/>
    <property type="evidence" value="ECO:0007669"/>
    <property type="project" value="InterPro"/>
</dbReference>
<evidence type="ECO:0000256" key="3">
    <source>
        <dbReference type="ARBA" id="ARBA00022723"/>
    </source>
</evidence>
<dbReference type="Pfam" id="PF13246">
    <property type="entry name" value="Cation_ATPase"/>
    <property type="match status" value="1"/>
</dbReference>
<dbReference type="Gene3D" id="3.40.1110.10">
    <property type="entry name" value="Calcium-transporting ATPase, cytoplasmic domain N"/>
    <property type="match status" value="1"/>
</dbReference>
<feature type="transmembrane region" description="Helical" evidence="10">
    <location>
        <begin position="1375"/>
        <end position="1394"/>
    </location>
</feature>
<dbReference type="InterPro" id="IPR059000">
    <property type="entry name" value="ATPase_P-type_domA"/>
</dbReference>
<evidence type="ECO:0000256" key="1">
    <source>
        <dbReference type="ARBA" id="ARBA00004141"/>
    </source>
</evidence>
<dbReference type="Proteomes" id="UP001168821">
    <property type="component" value="Unassembled WGS sequence"/>
</dbReference>
<dbReference type="InterPro" id="IPR036412">
    <property type="entry name" value="HAD-like_sf"/>
</dbReference>
<keyword evidence="3" id="KW-0479">Metal-binding</keyword>
<feature type="transmembrane region" description="Helical" evidence="10">
    <location>
        <begin position="1169"/>
        <end position="1188"/>
    </location>
</feature>
<dbReference type="SFLD" id="SFLDF00027">
    <property type="entry name" value="p-type_atpase"/>
    <property type="match status" value="1"/>
</dbReference>
<dbReference type="GO" id="GO:0046872">
    <property type="term" value="F:metal ion binding"/>
    <property type="evidence" value="ECO:0007669"/>
    <property type="project" value="UniProtKB-KW"/>
</dbReference>
<accession>A0AA38HM61</accession>
<proteinExistence type="predicted"/>
<dbReference type="SFLD" id="SFLDG00002">
    <property type="entry name" value="C1.7:_P-type_atpase_like"/>
    <property type="match status" value="1"/>
</dbReference>
<reference evidence="12" key="1">
    <citation type="journal article" date="2023" name="G3 (Bethesda)">
        <title>Whole genome assemblies of Zophobas morio and Tenebrio molitor.</title>
        <authorList>
            <person name="Kaur S."/>
            <person name="Stinson S.A."/>
            <person name="diCenzo G.C."/>
        </authorList>
    </citation>
    <scope>NUCLEOTIDE SEQUENCE</scope>
    <source>
        <strain evidence="12">QUZm001</strain>
    </source>
</reference>
<dbReference type="PANTHER" id="PTHR45630:SF6">
    <property type="entry name" value="CATION-TRANSPORTING P-TYPE ATPASE N-TERMINAL DOMAIN-CONTAINING PROTEIN"/>
    <property type="match status" value="1"/>
</dbReference>
<dbReference type="EMBL" id="JALNTZ010000031">
    <property type="protein sequence ID" value="KAJ3639047.1"/>
    <property type="molecule type" value="Genomic_DNA"/>
</dbReference>
<organism evidence="12 13">
    <name type="scientific">Zophobas morio</name>
    <dbReference type="NCBI Taxonomy" id="2755281"/>
    <lineage>
        <taxon>Eukaryota</taxon>
        <taxon>Metazoa</taxon>
        <taxon>Ecdysozoa</taxon>
        <taxon>Arthropoda</taxon>
        <taxon>Hexapoda</taxon>
        <taxon>Insecta</taxon>
        <taxon>Pterygota</taxon>
        <taxon>Neoptera</taxon>
        <taxon>Endopterygota</taxon>
        <taxon>Coleoptera</taxon>
        <taxon>Polyphaga</taxon>
        <taxon>Cucujiformia</taxon>
        <taxon>Tenebrionidae</taxon>
        <taxon>Zophobas</taxon>
    </lineage>
</organism>
<evidence type="ECO:0000256" key="5">
    <source>
        <dbReference type="ARBA" id="ARBA00022840"/>
    </source>
</evidence>
<dbReference type="InterPro" id="IPR006544">
    <property type="entry name" value="P-type_TPase_V"/>
</dbReference>
<dbReference type="NCBIfam" id="TIGR01657">
    <property type="entry name" value="P-ATPase-V"/>
    <property type="match status" value="1"/>
</dbReference>
<feature type="transmembrane region" description="Helical" evidence="10">
    <location>
        <begin position="1208"/>
        <end position="1233"/>
    </location>
</feature>
<dbReference type="InterPro" id="IPR023214">
    <property type="entry name" value="HAD_sf"/>
</dbReference>
<comment type="caution">
    <text evidence="12">The sequence shown here is derived from an EMBL/GenBank/DDBJ whole genome shotgun (WGS) entry which is preliminary data.</text>
</comment>